<comment type="caution">
    <text evidence="3">The sequence shown here is derived from an EMBL/GenBank/DDBJ whole genome shotgun (WGS) entry which is preliminary data.</text>
</comment>
<organism evidence="3 4">
    <name type="scientific">Pacificibacter maritimus</name>
    <dbReference type="NCBI Taxonomy" id="762213"/>
    <lineage>
        <taxon>Bacteria</taxon>
        <taxon>Pseudomonadati</taxon>
        <taxon>Pseudomonadota</taxon>
        <taxon>Alphaproteobacteria</taxon>
        <taxon>Rhodobacterales</taxon>
        <taxon>Roseobacteraceae</taxon>
        <taxon>Pacificibacter</taxon>
    </lineage>
</organism>
<feature type="chain" id="PRO_5018106666" description="Lipoprotein" evidence="2">
    <location>
        <begin position="22"/>
        <end position="205"/>
    </location>
</feature>
<name>A0A3N4UCV0_9RHOB</name>
<feature type="signal peptide" evidence="2">
    <location>
        <begin position="1"/>
        <end position="21"/>
    </location>
</feature>
<accession>A0A3N4UCV0</accession>
<dbReference type="PROSITE" id="PS51257">
    <property type="entry name" value="PROKAR_LIPOPROTEIN"/>
    <property type="match status" value="1"/>
</dbReference>
<reference evidence="3 4" key="1">
    <citation type="submission" date="2018-11" db="EMBL/GenBank/DDBJ databases">
        <title>Genomic Encyclopedia of Type Strains, Phase IV (KMG-IV): sequencing the most valuable type-strain genomes for metagenomic binning, comparative biology and taxonomic classification.</title>
        <authorList>
            <person name="Goeker M."/>
        </authorList>
    </citation>
    <scope>NUCLEOTIDE SEQUENCE [LARGE SCALE GENOMIC DNA]</scope>
    <source>
        <strain evidence="3 4">DSM 104731</strain>
    </source>
</reference>
<dbReference type="RefSeq" id="WP_123793031.1">
    <property type="nucleotide sequence ID" value="NZ_RKQK01000003.1"/>
</dbReference>
<dbReference type="EMBL" id="RKQK01000003">
    <property type="protein sequence ID" value="RPE66265.1"/>
    <property type="molecule type" value="Genomic_DNA"/>
</dbReference>
<dbReference type="AlphaFoldDB" id="A0A3N4UCV0"/>
<keyword evidence="2" id="KW-0732">Signal</keyword>
<proteinExistence type="predicted"/>
<evidence type="ECO:0000256" key="1">
    <source>
        <dbReference type="SAM" id="MobiDB-lite"/>
    </source>
</evidence>
<dbReference type="Proteomes" id="UP000269689">
    <property type="component" value="Unassembled WGS sequence"/>
</dbReference>
<feature type="region of interest" description="Disordered" evidence="1">
    <location>
        <begin position="181"/>
        <end position="205"/>
    </location>
</feature>
<sequence>MSSLRICALVCATAVLTACGAAEPIWAPDAEVARSVYRHSGPTAITLFTVVGKNNGSGAHSGLLVNAPSQRALFDPAGTFNHPHLPERNDVFFGMSDPAVDFYIDYHARVTYDVVEQTVLVSPAVAELALARIQAYGAVPKAHCADSITEILSDLPGFDMVPNTMFPKRLMNWFGDLPNVSTERHSDASPDNNSRLIQAPPLLLN</sequence>
<dbReference type="OrthoDB" id="7666390at2"/>
<evidence type="ECO:0008006" key="5">
    <source>
        <dbReference type="Google" id="ProtNLM"/>
    </source>
</evidence>
<evidence type="ECO:0000313" key="3">
    <source>
        <dbReference type="EMBL" id="RPE66265.1"/>
    </source>
</evidence>
<gene>
    <name evidence="3" type="ORF">EDD53_1965</name>
</gene>
<keyword evidence="4" id="KW-1185">Reference proteome</keyword>
<protein>
    <recommendedName>
        <fullName evidence="5">Lipoprotein</fullName>
    </recommendedName>
</protein>
<evidence type="ECO:0000313" key="4">
    <source>
        <dbReference type="Proteomes" id="UP000269689"/>
    </source>
</evidence>
<evidence type="ECO:0000256" key="2">
    <source>
        <dbReference type="SAM" id="SignalP"/>
    </source>
</evidence>